<dbReference type="PROSITE" id="PS01124">
    <property type="entry name" value="HTH_ARAC_FAMILY_2"/>
    <property type="match status" value="1"/>
</dbReference>
<reference evidence="5 6" key="1">
    <citation type="submission" date="2018-07" db="EMBL/GenBank/DDBJ databases">
        <title>Genome assembly of strain KB82.</title>
        <authorList>
            <person name="Kukolya J."/>
            <person name="Horvath B."/>
            <person name="Nagy I."/>
            <person name="Toth A."/>
        </authorList>
    </citation>
    <scope>NUCLEOTIDE SEQUENCE [LARGE SCALE GENOMIC DNA]</scope>
    <source>
        <strain evidence="5 6">Kb82</strain>
    </source>
</reference>
<gene>
    <name evidence="5" type="ORF">C4F50_15815</name>
</gene>
<evidence type="ECO:0000256" key="1">
    <source>
        <dbReference type="ARBA" id="ARBA00023015"/>
    </source>
</evidence>
<accession>A0ABR9TM16</accession>
<evidence type="ECO:0000256" key="3">
    <source>
        <dbReference type="ARBA" id="ARBA00023163"/>
    </source>
</evidence>
<sequence>MHIEKRETGLNMTQTLKNLIREYYSCEDTARRGIPTVCYFAEKLGMGYEYFENQVFKQTGLSAEDFISSQLAETAKLKLFDTSRSIAFTACELGFKNTNKFARFFKQKTGFTPFRYREIITKKFTGRQ</sequence>
<keyword evidence="6" id="KW-1185">Reference proteome</keyword>
<comment type="caution">
    <text evidence="5">The sequence shown here is derived from an EMBL/GenBank/DDBJ whole genome shotgun (WGS) entry which is preliminary data.</text>
</comment>
<evidence type="ECO:0000259" key="4">
    <source>
        <dbReference type="PROSITE" id="PS01124"/>
    </source>
</evidence>
<dbReference type="PANTHER" id="PTHR43280">
    <property type="entry name" value="ARAC-FAMILY TRANSCRIPTIONAL REGULATOR"/>
    <property type="match status" value="1"/>
</dbReference>
<feature type="domain" description="HTH araC/xylS-type" evidence="4">
    <location>
        <begin position="14"/>
        <end position="119"/>
    </location>
</feature>
<dbReference type="InterPro" id="IPR018060">
    <property type="entry name" value="HTH_AraC"/>
</dbReference>
<dbReference type="Pfam" id="PF12833">
    <property type="entry name" value="HTH_18"/>
    <property type="match status" value="1"/>
</dbReference>
<evidence type="ECO:0000313" key="5">
    <source>
        <dbReference type="EMBL" id="MBE8726395.1"/>
    </source>
</evidence>
<keyword evidence="1" id="KW-0805">Transcription regulation</keyword>
<dbReference type="Gene3D" id="1.10.10.60">
    <property type="entry name" value="Homeodomain-like"/>
    <property type="match status" value="1"/>
</dbReference>
<keyword evidence="3" id="KW-0804">Transcription</keyword>
<dbReference type="Proteomes" id="UP000640614">
    <property type="component" value="Unassembled WGS sequence"/>
</dbReference>
<keyword evidence="2" id="KW-0238">DNA-binding</keyword>
<dbReference type="RefSeq" id="WP_194139574.1">
    <property type="nucleotide sequence ID" value="NZ_PRDM01000003.1"/>
</dbReference>
<dbReference type="SMART" id="SM00342">
    <property type="entry name" value="HTH_ARAC"/>
    <property type="match status" value="1"/>
</dbReference>
<organism evidence="5 6">
    <name type="scientific">Flavobacterium hungaricum</name>
    <dbReference type="NCBI Taxonomy" id="2082725"/>
    <lineage>
        <taxon>Bacteria</taxon>
        <taxon>Pseudomonadati</taxon>
        <taxon>Bacteroidota</taxon>
        <taxon>Flavobacteriia</taxon>
        <taxon>Flavobacteriales</taxon>
        <taxon>Flavobacteriaceae</taxon>
        <taxon>Flavobacterium</taxon>
    </lineage>
</organism>
<protein>
    <submittedName>
        <fullName evidence="5">Helix-turn-helix domain-containing protein</fullName>
    </submittedName>
</protein>
<dbReference type="PANTHER" id="PTHR43280:SF2">
    <property type="entry name" value="HTH-TYPE TRANSCRIPTIONAL REGULATOR EXSA"/>
    <property type="match status" value="1"/>
</dbReference>
<dbReference type="EMBL" id="PRDM01000003">
    <property type="protein sequence ID" value="MBE8726395.1"/>
    <property type="molecule type" value="Genomic_DNA"/>
</dbReference>
<dbReference type="InterPro" id="IPR009057">
    <property type="entry name" value="Homeodomain-like_sf"/>
</dbReference>
<evidence type="ECO:0000313" key="6">
    <source>
        <dbReference type="Proteomes" id="UP000640614"/>
    </source>
</evidence>
<name>A0ABR9TM16_9FLAO</name>
<proteinExistence type="predicted"/>
<dbReference type="SUPFAM" id="SSF46689">
    <property type="entry name" value="Homeodomain-like"/>
    <property type="match status" value="1"/>
</dbReference>
<evidence type="ECO:0000256" key="2">
    <source>
        <dbReference type="ARBA" id="ARBA00023125"/>
    </source>
</evidence>